<dbReference type="GO" id="GO:0051539">
    <property type="term" value="F:4 iron, 4 sulfur cluster binding"/>
    <property type="evidence" value="ECO:0007669"/>
    <property type="project" value="UniProtKB-KW"/>
</dbReference>
<accession>A0A370DS93</accession>
<proteinExistence type="inferred from homology"/>
<dbReference type="InterPro" id="IPR019575">
    <property type="entry name" value="Nuop51_4Fe4S-bd"/>
</dbReference>
<dbReference type="InterPro" id="IPR037207">
    <property type="entry name" value="Nuop51_4Fe4S-bd_sf"/>
</dbReference>
<protein>
    <recommendedName>
        <fullName evidence="3">NADH-quinone oxidoreductase subunit F</fullName>
    </recommendedName>
    <alternativeName>
        <fullName evidence="8">NADH dehydrogenase I subunit F</fullName>
    </alternativeName>
    <alternativeName>
        <fullName evidence="9">NDH-1 subunit F</fullName>
    </alternativeName>
</protein>
<evidence type="ECO:0000313" key="12">
    <source>
        <dbReference type="Proteomes" id="UP000254771"/>
    </source>
</evidence>
<name>A0A370DS93_9GAMM</name>
<comment type="caution">
    <text evidence="11">The sequence shown here is derived from an EMBL/GenBank/DDBJ whole genome shotgun (WGS) entry which is preliminary data.</text>
</comment>
<evidence type="ECO:0000256" key="1">
    <source>
        <dbReference type="ARBA" id="ARBA00001917"/>
    </source>
</evidence>
<dbReference type="SUPFAM" id="SSF142984">
    <property type="entry name" value="Nqo1 middle domain-like"/>
    <property type="match status" value="1"/>
</dbReference>
<dbReference type="InterPro" id="IPR011538">
    <property type="entry name" value="Nuo51_FMN-bd"/>
</dbReference>
<dbReference type="PROSITE" id="PS00645">
    <property type="entry name" value="COMPLEX1_51K_2"/>
    <property type="match status" value="1"/>
</dbReference>
<keyword evidence="4" id="KW-0004">4Fe-4S</keyword>
<dbReference type="GO" id="GO:0046872">
    <property type="term" value="F:metal ion binding"/>
    <property type="evidence" value="ECO:0007669"/>
    <property type="project" value="UniProtKB-KW"/>
</dbReference>
<dbReference type="Pfam" id="PF01512">
    <property type="entry name" value="Complex1_51K"/>
    <property type="match status" value="1"/>
</dbReference>
<feature type="domain" description="NADH-ubiquinone oxidoreductase 51kDa subunit iron-sulphur binding" evidence="10">
    <location>
        <begin position="217"/>
        <end position="262"/>
    </location>
</feature>
<evidence type="ECO:0000256" key="5">
    <source>
        <dbReference type="ARBA" id="ARBA00022723"/>
    </source>
</evidence>
<evidence type="ECO:0000256" key="7">
    <source>
        <dbReference type="ARBA" id="ARBA00023014"/>
    </source>
</evidence>
<keyword evidence="7" id="KW-0411">Iron-sulfur</keyword>
<evidence type="ECO:0000256" key="4">
    <source>
        <dbReference type="ARBA" id="ARBA00022485"/>
    </source>
</evidence>
<evidence type="ECO:0000256" key="3">
    <source>
        <dbReference type="ARBA" id="ARBA00019901"/>
    </source>
</evidence>
<evidence type="ECO:0000256" key="8">
    <source>
        <dbReference type="ARBA" id="ARBA00031578"/>
    </source>
</evidence>
<comment type="similarity">
    <text evidence="2">Belongs to the complex I 51 kDa subunit family.</text>
</comment>
<dbReference type="AlphaFoldDB" id="A0A370DS93"/>
<dbReference type="SMART" id="SM00928">
    <property type="entry name" value="NADH_4Fe-4S"/>
    <property type="match status" value="1"/>
</dbReference>
<evidence type="ECO:0000256" key="6">
    <source>
        <dbReference type="ARBA" id="ARBA00023004"/>
    </source>
</evidence>
<dbReference type="PANTHER" id="PTHR43578">
    <property type="entry name" value="NADH-QUINONE OXIDOREDUCTASE SUBUNIT F"/>
    <property type="match status" value="1"/>
</dbReference>
<dbReference type="SUPFAM" id="SSF142019">
    <property type="entry name" value="Nqo1 FMN-binding domain-like"/>
    <property type="match status" value="1"/>
</dbReference>
<dbReference type="InterPro" id="IPR001949">
    <property type="entry name" value="NADH-UbQ_OxRdtase_51kDa_CS"/>
</dbReference>
<evidence type="ECO:0000256" key="2">
    <source>
        <dbReference type="ARBA" id="ARBA00007523"/>
    </source>
</evidence>
<sequence length="313" mass="33538">MAGMYAAGIAAGANTGVLYIRREYPAAIRRVRAAIAEFDSLLDQIRHNFSFQIIEGAGSYVCGEETALLNSIEGQRPEVRVRPPFPATHGLWGKPTLLSNVETFANISWILQHGGEAYAAIGTEESKGTKLISLDSQFAKPGLYEVDFGYRFSDLILCDAGGFKTEVKALQVGGPLGSILPLAAIDSLTVDFESFQGAGFALGHAGIIAIPKHFPMIDFMHHIFEYMADESCGKCTPCRLGTAKGSHLLEQASADNPLDSELFDELLELLEAGSLCALGGGVPLPMRNALTHFYDELSPYFTALGADSGPCGK</sequence>
<organism evidence="11 12">
    <name type="scientific">endosymbiont of Escarpia spicata</name>
    <dbReference type="NCBI Taxonomy" id="2200908"/>
    <lineage>
        <taxon>Bacteria</taxon>
        <taxon>Pseudomonadati</taxon>
        <taxon>Pseudomonadota</taxon>
        <taxon>Gammaproteobacteria</taxon>
        <taxon>sulfur-oxidizing symbionts</taxon>
    </lineage>
</organism>
<evidence type="ECO:0000259" key="10">
    <source>
        <dbReference type="SMART" id="SM00928"/>
    </source>
</evidence>
<dbReference type="Proteomes" id="UP000254771">
    <property type="component" value="Unassembled WGS sequence"/>
</dbReference>
<dbReference type="SUPFAM" id="SSF140490">
    <property type="entry name" value="Nqo1C-terminal domain-like"/>
    <property type="match status" value="1"/>
</dbReference>
<keyword evidence="12" id="KW-1185">Reference proteome</keyword>
<dbReference type="Gene3D" id="3.40.50.11540">
    <property type="entry name" value="NADH-ubiquinone oxidoreductase 51kDa subunit"/>
    <property type="match status" value="1"/>
</dbReference>
<keyword evidence="5" id="KW-0479">Metal-binding</keyword>
<dbReference type="Gene3D" id="3.10.20.600">
    <property type="match status" value="1"/>
</dbReference>
<gene>
    <name evidence="11" type="ORF">DIZ78_05315</name>
</gene>
<dbReference type="GO" id="GO:0010181">
    <property type="term" value="F:FMN binding"/>
    <property type="evidence" value="ECO:0007669"/>
    <property type="project" value="InterPro"/>
</dbReference>
<keyword evidence="6" id="KW-0408">Iron</keyword>
<reference evidence="11 12" key="1">
    <citation type="journal article" date="2018" name="ISME J.">
        <title>Endosymbiont genomes yield clues of tubeworm success.</title>
        <authorList>
            <person name="Li Y."/>
            <person name="Liles M.R."/>
            <person name="Halanych K.M."/>
        </authorList>
    </citation>
    <scope>NUCLEOTIDE SEQUENCE [LARGE SCALE GENOMIC DNA]</scope>
    <source>
        <strain evidence="11">A1462</strain>
    </source>
</reference>
<comment type="cofactor">
    <cofactor evidence="1">
        <name>FMN</name>
        <dbReference type="ChEBI" id="CHEBI:58210"/>
    </cofactor>
</comment>
<dbReference type="EMBL" id="QFXE01000006">
    <property type="protein sequence ID" value="RDH87222.1"/>
    <property type="molecule type" value="Genomic_DNA"/>
</dbReference>
<dbReference type="Gene3D" id="1.20.1440.230">
    <property type="entry name" value="NADH-ubiquinone oxidoreductase 51kDa subunit, iron-sulphur binding domain"/>
    <property type="match status" value="1"/>
</dbReference>
<dbReference type="GO" id="GO:0008137">
    <property type="term" value="F:NADH dehydrogenase (ubiquinone) activity"/>
    <property type="evidence" value="ECO:0007669"/>
    <property type="project" value="InterPro"/>
</dbReference>
<evidence type="ECO:0000313" key="11">
    <source>
        <dbReference type="EMBL" id="RDH87222.1"/>
    </source>
</evidence>
<evidence type="ECO:0000256" key="9">
    <source>
        <dbReference type="ARBA" id="ARBA00032787"/>
    </source>
</evidence>
<dbReference type="Pfam" id="PF10589">
    <property type="entry name" value="NADH_4Fe-4S"/>
    <property type="match status" value="1"/>
</dbReference>
<dbReference type="InterPro" id="IPR037225">
    <property type="entry name" value="Nuo51_FMN-bd_sf"/>
</dbReference>
<dbReference type="PANTHER" id="PTHR43578:SF3">
    <property type="entry name" value="NADH-QUINONE OXIDOREDUCTASE SUBUNIT F"/>
    <property type="match status" value="1"/>
</dbReference>